<dbReference type="Proteomes" id="UP000236724">
    <property type="component" value="Unassembled WGS sequence"/>
</dbReference>
<dbReference type="Pfam" id="PF02518">
    <property type="entry name" value="HATPase_c"/>
    <property type="match status" value="1"/>
</dbReference>
<organism evidence="15 16">
    <name type="scientific">Candidatus Venteria ishoeyi</name>
    <dbReference type="NCBI Taxonomy" id="1899563"/>
    <lineage>
        <taxon>Bacteria</taxon>
        <taxon>Pseudomonadati</taxon>
        <taxon>Pseudomonadota</taxon>
        <taxon>Gammaproteobacteria</taxon>
        <taxon>Thiotrichales</taxon>
        <taxon>Thiotrichaceae</taxon>
        <taxon>Venteria</taxon>
    </lineage>
</organism>
<dbReference type="FunFam" id="3.30.565.10:FF:000010">
    <property type="entry name" value="Sensor histidine kinase RcsC"/>
    <property type="match status" value="1"/>
</dbReference>
<dbReference type="AlphaFoldDB" id="A0A1H6F6M8"/>
<evidence type="ECO:0000256" key="6">
    <source>
        <dbReference type="ARBA" id="ARBA00022777"/>
    </source>
</evidence>
<dbReference type="InterPro" id="IPR011006">
    <property type="entry name" value="CheY-like_superfamily"/>
</dbReference>
<feature type="domain" description="Response regulatory" evidence="14">
    <location>
        <begin position="654"/>
        <end position="780"/>
    </location>
</feature>
<evidence type="ECO:0000256" key="3">
    <source>
        <dbReference type="ARBA" id="ARBA00022553"/>
    </source>
</evidence>
<feature type="modified residue" description="4-aspartylphosphate" evidence="11">
    <location>
        <position position="709"/>
    </location>
</feature>
<dbReference type="Gene3D" id="3.30.565.10">
    <property type="entry name" value="Histidine kinase-like ATPase, C-terminal domain"/>
    <property type="match status" value="1"/>
</dbReference>
<dbReference type="FunFam" id="1.10.287.130:FF:000002">
    <property type="entry name" value="Two-component osmosensing histidine kinase"/>
    <property type="match status" value="1"/>
</dbReference>
<feature type="transmembrane region" description="Helical" evidence="12">
    <location>
        <begin position="12"/>
        <end position="34"/>
    </location>
</feature>
<dbReference type="EMBL" id="FMSV02000072">
    <property type="protein sequence ID" value="SEH04654.1"/>
    <property type="molecule type" value="Genomic_DNA"/>
</dbReference>
<dbReference type="CDD" id="cd16922">
    <property type="entry name" value="HATPase_EvgS-ArcB-TorS-like"/>
    <property type="match status" value="1"/>
</dbReference>
<evidence type="ECO:0000256" key="5">
    <source>
        <dbReference type="ARBA" id="ARBA00022741"/>
    </source>
</evidence>
<dbReference type="PANTHER" id="PTHR45339">
    <property type="entry name" value="HYBRID SIGNAL TRANSDUCTION HISTIDINE KINASE J"/>
    <property type="match status" value="1"/>
</dbReference>
<name>A0A1H6F6M8_9GAMM</name>
<dbReference type="OrthoDB" id="9792854at2"/>
<evidence type="ECO:0000256" key="2">
    <source>
        <dbReference type="ARBA" id="ARBA00012438"/>
    </source>
</evidence>
<dbReference type="SMART" id="SM00448">
    <property type="entry name" value="REC"/>
    <property type="match status" value="1"/>
</dbReference>
<evidence type="ECO:0000313" key="15">
    <source>
        <dbReference type="EMBL" id="SEH04654.1"/>
    </source>
</evidence>
<evidence type="ECO:0000256" key="8">
    <source>
        <dbReference type="ARBA" id="ARBA00023012"/>
    </source>
</evidence>
<dbReference type="InterPro" id="IPR003594">
    <property type="entry name" value="HATPase_dom"/>
</dbReference>
<comment type="caution">
    <text evidence="11">Lacks conserved residue(s) required for the propagation of feature annotation.</text>
</comment>
<dbReference type="Pfam" id="PF00512">
    <property type="entry name" value="HisKA"/>
    <property type="match status" value="1"/>
</dbReference>
<evidence type="ECO:0000256" key="9">
    <source>
        <dbReference type="ARBA" id="ARBA00064003"/>
    </source>
</evidence>
<protein>
    <recommendedName>
        <fullName evidence="10">Sensory/regulatory protein RpfC</fullName>
        <ecNumber evidence="2">2.7.13.3</ecNumber>
    </recommendedName>
</protein>
<keyword evidence="6 15" id="KW-0418">Kinase</keyword>
<dbReference type="InterPro" id="IPR001789">
    <property type="entry name" value="Sig_transdc_resp-reg_receiver"/>
</dbReference>
<dbReference type="GO" id="GO:0000155">
    <property type="term" value="F:phosphorelay sensor kinase activity"/>
    <property type="evidence" value="ECO:0007669"/>
    <property type="project" value="InterPro"/>
</dbReference>
<dbReference type="InterPro" id="IPR005467">
    <property type="entry name" value="His_kinase_dom"/>
</dbReference>
<keyword evidence="12" id="KW-0812">Transmembrane</keyword>
<dbReference type="SMART" id="SM00388">
    <property type="entry name" value="HisKA"/>
    <property type="match status" value="1"/>
</dbReference>
<keyword evidence="7" id="KW-0067">ATP-binding</keyword>
<keyword evidence="4 15" id="KW-0808">Transferase</keyword>
<dbReference type="PRINTS" id="PR00344">
    <property type="entry name" value="BCTRLSENSOR"/>
</dbReference>
<dbReference type="SUPFAM" id="SSF55874">
    <property type="entry name" value="ATPase domain of HSP90 chaperone/DNA topoisomerase II/histidine kinase"/>
    <property type="match status" value="1"/>
</dbReference>
<gene>
    <name evidence="15" type="primary">barA_2</name>
    <name evidence="15" type="ORF">MBHS_00503</name>
</gene>
<feature type="domain" description="Response regulatory" evidence="14">
    <location>
        <begin position="510"/>
        <end position="628"/>
    </location>
</feature>
<dbReference type="PROSITE" id="PS50110">
    <property type="entry name" value="RESPONSE_REGULATORY"/>
    <property type="match status" value="2"/>
</dbReference>
<keyword evidence="12" id="KW-1133">Transmembrane helix</keyword>
<dbReference type="Pfam" id="PF00072">
    <property type="entry name" value="Response_reg"/>
    <property type="match status" value="1"/>
</dbReference>
<keyword evidence="16" id="KW-1185">Reference proteome</keyword>
<dbReference type="InterPro" id="IPR036890">
    <property type="entry name" value="HATPase_C_sf"/>
</dbReference>
<dbReference type="SUPFAM" id="SSF52172">
    <property type="entry name" value="CheY-like"/>
    <property type="match status" value="2"/>
</dbReference>
<evidence type="ECO:0000256" key="10">
    <source>
        <dbReference type="ARBA" id="ARBA00068150"/>
    </source>
</evidence>
<dbReference type="SUPFAM" id="SSF47384">
    <property type="entry name" value="Homodimeric domain of signal transducing histidine kinase"/>
    <property type="match status" value="1"/>
</dbReference>
<dbReference type="EC" id="2.7.13.3" evidence="2"/>
<evidence type="ECO:0000313" key="16">
    <source>
        <dbReference type="Proteomes" id="UP000236724"/>
    </source>
</evidence>
<evidence type="ECO:0000259" key="14">
    <source>
        <dbReference type="PROSITE" id="PS50110"/>
    </source>
</evidence>
<dbReference type="InterPro" id="IPR003661">
    <property type="entry name" value="HisK_dim/P_dom"/>
</dbReference>
<feature type="domain" description="Histidine kinase" evidence="13">
    <location>
        <begin position="268"/>
        <end position="491"/>
    </location>
</feature>
<keyword evidence="5" id="KW-0547">Nucleotide-binding</keyword>
<evidence type="ECO:0000256" key="4">
    <source>
        <dbReference type="ARBA" id="ARBA00022679"/>
    </source>
</evidence>
<sequence>MFQLLRTLTTQSQYLLLTLLSGFSAAVFVSIFLVQEHFQHQHQVHLESIQTLAALTIEQLHLPLQAQQAKQVLQGLKTQPSITQAQIYDTQGQLISAYTATVGTSFPDLSISVANNSLINWKEQSNFITLTVPVYGKQTNPQAWLQLQLDLSSLKQGTLAYLGFVSLILLAALIFPLLINRLLCRRLNTPLLNLNQELQKILLEKNYNLRIPVADEIAGTTTVVNEVDQLVFACNQLLDKIQKTEIHVNQALSEASLAAKTKSRFLSTMSHEIRTPINGVLGMTELLLETSLNKQQKQLAKTVQQSGQSLLSILDNILDLARLEAGRLELNITEFKLDDLTASIAELHATTAQQKGLGFYILLADNLPEVLLGDIARLRQILSHLISNAIKFTDAGFIFIRVNLFKEEKERMLVAFEIEDSGIGISTHALKELFQAFSQGDSSFNRKYGGTGLGLALSRQLAEKMDGKIGAQSNYQQHKGTTFWFTAWLGKHPSRSVPPYQEHLTLAYKRILLVDTDRYQQQVLQQYLTCWDMAVDIAESNEQALEKLQQASDKTTYDVLLLQHQAEDGELNPLVQNIRKKMEWASLKIILLLEAGQLLPPSGFKAVQGWLHRPIQRQAFYRCLCHVLEEGEGQDEDTEFAHLSLKNIKLFQANVLLAEDNPVNQRVTTIMLNALGCEVDIVHNGLEAIETLEKRMTIGQVPYDLVFMDCQMPEVDGLEATRRIRIWQKALGKKVKIPIIALTAHAMNGDREQCLAVGMDDYLSKPFTKKALYQILKKWLKPATGINHDGE</sequence>
<evidence type="ECO:0000256" key="12">
    <source>
        <dbReference type="SAM" id="Phobius"/>
    </source>
</evidence>
<proteinExistence type="predicted"/>
<evidence type="ECO:0000256" key="11">
    <source>
        <dbReference type="PROSITE-ProRule" id="PRU00169"/>
    </source>
</evidence>
<dbReference type="SMART" id="SM00387">
    <property type="entry name" value="HATPase_c"/>
    <property type="match status" value="1"/>
</dbReference>
<evidence type="ECO:0000256" key="1">
    <source>
        <dbReference type="ARBA" id="ARBA00000085"/>
    </source>
</evidence>
<dbReference type="CDD" id="cd17546">
    <property type="entry name" value="REC_hyHK_CKI1_RcsC-like"/>
    <property type="match status" value="1"/>
</dbReference>
<dbReference type="InterPro" id="IPR004358">
    <property type="entry name" value="Sig_transdc_His_kin-like_C"/>
</dbReference>
<keyword evidence="8" id="KW-0902">Two-component regulatory system</keyword>
<accession>A0A1H6F6M8</accession>
<comment type="catalytic activity">
    <reaction evidence="1">
        <text>ATP + protein L-histidine = ADP + protein N-phospho-L-histidine.</text>
        <dbReference type="EC" id="2.7.13.3"/>
    </reaction>
</comment>
<comment type="subunit">
    <text evidence="9">At low DSF concentrations, interacts with RpfF.</text>
</comment>
<dbReference type="Gene3D" id="3.40.50.2300">
    <property type="match status" value="2"/>
</dbReference>
<dbReference type="PANTHER" id="PTHR45339:SF1">
    <property type="entry name" value="HYBRID SIGNAL TRANSDUCTION HISTIDINE KINASE J"/>
    <property type="match status" value="1"/>
</dbReference>
<reference evidence="15 16" key="1">
    <citation type="submission" date="2016-10" db="EMBL/GenBank/DDBJ databases">
        <authorList>
            <person name="de Groot N.N."/>
        </authorList>
    </citation>
    <scope>NUCLEOTIDE SEQUENCE [LARGE SCALE GENOMIC DNA]</scope>
    <source>
        <strain evidence="15">MBHS1</strain>
    </source>
</reference>
<feature type="transmembrane region" description="Helical" evidence="12">
    <location>
        <begin position="159"/>
        <end position="179"/>
    </location>
</feature>
<dbReference type="CDD" id="cd00082">
    <property type="entry name" value="HisKA"/>
    <property type="match status" value="1"/>
</dbReference>
<evidence type="ECO:0000256" key="7">
    <source>
        <dbReference type="ARBA" id="ARBA00022840"/>
    </source>
</evidence>
<dbReference type="GO" id="GO:0005524">
    <property type="term" value="F:ATP binding"/>
    <property type="evidence" value="ECO:0007669"/>
    <property type="project" value="UniProtKB-KW"/>
</dbReference>
<dbReference type="Gene3D" id="1.10.287.130">
    <property type="match status" value="1"/>
</dbReference>
<keyword evidence="12" id="KW-0472">Membrane</keyword>
<keyword evidence="3 11" id="KW-0597">Phosphoprotein</keyword>
<evidence type="ECO:0000259" key="13">
    <source>
        <dbReference type="PROSITE" id="PS50109"/>
    </source>
</evidence>
<dbReference type="InterPro" id="IPR036097">
    <property type="entry name" value="HisK_dim/P_sf"/>
</dbReference>
<dbReference type="PROSITE" id="PS50109">
    <property type="entry name" value="HIS_KIN"/>
    <property type="match status" value="1"/>
</dbReference>